<dbReference type="OrthoDB" id="5897001at2"/>
<evidence type="ECO:0000256" key="4">
    <source>
        <dbReference type="SAM" id="SignalP"/>
    </source>
</evidence>
<dbReference type="AlphaFoldDB" id="A0A1U9Z0B6"/>
<organism evidence="5 6">
    <name type="scientific">Martelella mediterranea DSM 17316</name>
    <dbReference type="NCBI Taxonomy" id="1122214"/>
    <lineage>
        <taxon>Bacteria</taxon>
        <taxon>Pseudomonadati</taxon>
        <taxon>Pseudomonadota</taxon>
        <taxon>Alphaproteobacteria</taxon>
        <taxon>Hyphomicrobiales</taxon>
        <taxon>Aurantimonadaceae</taxon>
        <taxon>Martelella</taxon>
    </lineage>
</organism>
<accession>A0A1U9Z0B6</accession>
<keyword evidence="6" id="KW-1185">Reference proteome</keyword>
<dbReference type="eggNOG" id="COG1653">
    <property type="taxonomic scope" value="Bacteria"/>
</dbReference>
<reference evidence="5 6" key="1">
    <citation type="submission" date="2017-03" db="EMBL/GenBank/DDBJ databases">
        <title>Foreign affairs: Plasmid Transfer between Roseobacters and Rhizobia.</title>
        <authorList>
            <person name="Bartling P."/>
            <person name="Bunk B."/>
            <person name="Overmann J."/>
            <person name="Brinkmann H."/>
            <person name="Petersen J."/>
        </authorList>
    </citation>
    <scope>NUCLEOTIDE SEQUENCE [LARGE SCALE GENOMIC DNA]</scope>
    <source>
        <strain evidence="5 6">MACL11</strain>
    </source>
</reference>
<dbReference type="STRING" id="1122214.Mame_01780"/>
<evidence type="ECO:0000256" key="3">
    <source>
        <dbReference type="ARBA" id="ARBA00022764"/>
    </source>
</evidence>
<keyword evidence="4" id="KW-0732">Signal</keyword>
<dbReference type="InterPro" id="IPR050490">
    <property type="entry name" value="Bact_solute-bd_prot1"/>
</dbReference>
<sequence length="413" mass="44549" precursor="true">MTPFAKTFLVATAVAGIAAPAFAEDISFWGWRVEDVPQYEEFIDTFEAENPDINVNLRMIEAVNYGTILSTALAGEAGPDAMMVRAYGSFESVASGGYLMPLSEENVPALKDFPADALKAETLRADNTVYAIPFASQTMMVLYNKDVFSELGLEPPKTWDDMKAAAEALQEAGLYAFANGTADAWQNEVITFGLGSSTMGKAFYEDVMSGDADFTDPRFVDALARIKDMSQYFPDGFIGLDYASSQQLFATGMAGMFVGGSYEIAAMKGMNPDINIGAIPAPVVNEGDEGLVAVFYDGGYAGNAATEHKDAVLKFLNFLASKEFGQAFANELSNISPIPGVTFDNPDLEAVAELNKTSMPYMMLVNFRFDQPSGSTLVQENVQKMMAGEATPAEVGATVTEGLSKYYEPFQNN</sequence>
<evidence type="ECO:0000256" key="2">
    <source>
        <dbReference type="ARBA" id="ARBA00008520"/>
    </source>
</evidence>
<name>A0A1U9Z0B6_9HYPH</name>
<keyword evidence="3" id="KW-0574">Periplasm</keyword>
<dbReference type="Gene3D" id="3.40.190.10">
    <property type="entry name" value="Periplasmic binding protein-like II"/>
    <property type="match status" value="2"/>
</dbReference>
<dbReference type="PANTHER" id="PTHR43649:SF12">
    <property type="entry name" value="DIACETYLCHITOBIOSE BINDING PROTEIN DASA"/>
    <property type="match status" value="1"/>
</dbReference>
<dbReference type="EMBL" id="CP020330">
    <property type="protein sequence ID" value="AQZ51124.1"/>
    <property type="molecule type" value="Genomic_DNA"/>
</dbReference>
<dbReference type="KEGG" id="mmed:Mame_01780"/>
<dbReference type="SUPFAM" id="SSF53850">
    <property type="entry name" value="Periplasmic binding protein-like II"/>
    <property type="match status" value="1"/>
</dbReference>
<comment type="similarity">
    <text evidence="2">Belongs to the bacterial solute-binding protein 1 family.</text>
</comment>
<feature type="chain" id="PRO_5010712821" evidence="4">
    <location>
        <begin position="24"/>
        <end position="413"/>
    </location>
</feature>
<proteinExistence type="inferred from homology"/>
<feature type="signal peptide" evidence="4">
    <location>
        <begin position="1"/>
        <end position="23"/>
    </location>
</feature>
<evidence type="ECO:0000313" key="5">
    <source>
        <dbReference type="EMBL" id="AQZ51124.1"/>
    </source>
</evidence>
<evidence type="ECO:0000256" key="1">
    <source>
        <dbReference type="ARBA" id="ARBA00004418"/>
    </source>
</evidence>
<protein>
    <submittedName>
        <fullName evidence="5">Multiple sugar-binding protein</fullName>
    </submittedName>
</protein>
<dbReference type="PANTHER" id="PTHR43649">
    <property type="entry name" value="ARABINOSE-BINDING PROTEIN-RELATED"/>
    <property type="match status" value="1"/>
</dbReference>
<dbReference type="RefSeq" id="WP_018067702.1">
    <property type="nucleotide sequence ID" value="NZ_AQWH01000050.1"/>
</dbReference>
<dbReference type="InterPro" id="IPR006059">
    <property type="entry name" value="SBP"/>
</dbReference>
<dbReference type="Pfam" id="PF01547">
    <property type="entry name" value="SBP_bac_1"/>
    <property type="match status" value="1"/>
</dbReference>
<evidence type="ECO:0000313" key="6">
    <source>
        <dbReference type="Proteomes" id="UP000191135"/>
    </source>
</evidence>
<dbReference type="Proteomes" id="UP000191135">
    <property type="component" value="Chromosome"/>
</dbReference>
<dbReference type="GO" id="GO:0042597">
    <property type="term" value="C:periplasmic space"/>
    <property type="evidence" value="ECO:0007669"/>
    <property type="project" value="UniProtKB-SubCell"/>
</dbReference>
<gene>
    <name evidence="5" type="primary">msmE_2</name>
    <name evidence="5" type="ORF">Mame_01780</name>
</gene>
<comment type="subcellular location">
    <subcellularLocation>
        <location evidence="1">Periplasm</location>
    </subcellularLocation>
</comment>